<sequence length="432" mass="49924">MDVDKETETSIDEVFLFVDFGKRVRDDIFFNKVFFRIANLETENPLVQVNDLLFKGEYEDCVGSNLFFEDVEEPQPRRIFKPETSIHLKHKVTQFKVLSLKSVKIPVKLKDIPQPEYDVEINKDYTVETLMKKLALGSLNIEEDISIVPKDTVIPVKEIVTIPDDPKQIHSVKNVPMEESTNEQLQPHEELPMPSLVEREDSPEPEESVDILEYKYEKLRKLAKRPTRRKIEPEHVLQCDAKYQKSYEYNCIKSQIIKPSDYFPIISKEYNADNLVGAVDIDRSVLRGIIQPSPDYNRILSEDEKSELLSIQNLDNLSMLARYWVLKSQLEYLEYSVLSLSEEELLKKDIYNRTIGETVGIYKRLVRVLNGILEENYFYNSGEDTDDGEESGDEDLTKEADAEEDLLDISSENVQNVKIDAGSSNMESDSML</sequence>
<gene>
    <name evidence="3" type="ORF">HHI36_012697</name>
</gene>
<dbReference type="PANTHER" id="PTHR21860">
    <property type="entry name" value="TRANSCRIPTION INITIATION FACTOR IIIC TFIIIC , POLYPEPTIDE 6-RELATED"/>
    <property type="match status" value="1"/>
</dbReference>
<dbReference type="EMBL" id="JABFTP020000103">
    <property type="protein sequence ID" value="KAL3277346.1"/>
    <property type="molecule type" value="Genomic_DNA"/>
</dbReference>
<dbReference type="InterPro" id="IPR019481">
    <property type="entry name" value="TFIIIC_triple_barrel"/>
</dbReference>
<evidence type="ECO:0000256" key="1">
    <source>
        <dbReference type="SAM" id="MobiDB-lite"/>
    </source>
</evidence>
<feature type="region of interest" description="Disordered" evidence="1">
    <location>
        <begin position="379"/>
        <end position="403"/>
    </location>
</feature>
<organism evidence="3 4">
    <name type="scientific">Cryptolaemus montrouzieri</name>
    <dbReference type="NCBI Taxonomy" id="559131"/>
    <lineage>
        <taxon>Eukaryota</taxon>
        <taxon>Metazoa</taxon>
        <taxon>Ecdysozoa</taxon>
        <taxon>Arthropoda</taxon>
        <taxon>Hexapoda</taxon>
        <taxon>Insecta</taxon>
        <taxon>Pterygota</taxon>
        <taxon>Neoptera</taxon>
        <taxon>Endopterygota</taxon>
        <taxon>Coleoptera</taxon>
        <taxon>Polyphaga</taxon>
        <taxon>Cucujiformia</taxon>
        <taxon>Coccinelloidea</taxon>
        <taxon>Coccinellidae</taxon>
        <taxon>Scymninae</taxon>
        <taxon>Scymnini</taxon>
        <taxon>Cryptolaemus</taxon>
    </lineage>
</organism>
<dbReference type="PANTHER" id="PTHR21860:SF2">
    <property type="entry name" value="GENERAL TRANSCRIPTION FACTOR 3C POLYPEPTIDE 6"/>
    <property type="match status" value="1"/>
</dbReference>
<reference evidence="3 4" key="1">
    <citation type="journal article" date="2021" name="BMC Biol.">
        <title>Horizontally acquired antibacterial genes associated with adaptive radiation of ladybird beetles.</title>
        <authorList>
            <person name="Li H.S."/>
            <person name="Tang X.F."/>
            <person name="Huang Y.H."/>
            <person name="Xu Z.Y."/>
            <person name="Chen M.L."/>
            <person name="Du X.Y."/>
            <person name="Qiu B.Y."/>
            <person name="Chen P.T."/>
            <person name="Zhang W."/>
            <person name="Slipinski A."/>
            <person name="Escalona H.E."/>
            <person name="Waterhouse R.M."/>
            <person name="Zwick A."/>
            <person name="Pang H."/>
        </authorList>
    </citation>
    <scope>NUCLEOTIDE SEQUENCE [LARGE SCALE GENOMIC DNA]</scope>
    <source>
        <strain evidence="3">SYSU2018</strain>
    </source>
</reference>
<accession>A0ABD2NGE6</accession>
<feature type="compositionally biased region" description="Basic and acidic residues" evidence="1">
    <location>
        <begin position="186"/>
        <end position="202"/>
    </location>
</feature>
<evidence type="ECO:0000313" key="4">
    <source>
        <dbReference type="Proteomes" id="UP001516400"/>
    </source>
</evidence>
<dbReference type="Proteomes" id="UP001516400">
    <property type="component" value="Unassembled WGS sequence"/>
</dbReference>
<dbReference type="Gene3D" id="2.60.40.4370">
    <property type="match status" value="1"/>
</dbReference>
<dbReference type="Pfam" id="PF10419">
    <property type="entry name" value="TFIIIC_sub6"/>
    <property type="match status" value="1"/>
</dbReference>
<evidence type="ECO:0000259" key="2">
    <source>
        <dbReference type="Pfam" id="PF10419"/>
    </source>
</evidence>
<dbReference type="InterPro" id="IPR042771">
    <property type="entry name" value="GTF3C6-like"/>
</dbReference>
<protein>
    <recommendedName>
        <fullName evidence="2">Transcription factor TFIIIC triple barrel domain-containing protein</fullName>
    </recommendedName>
</protein>
<feature type="compositionally biased region" description="Acidic residues" evidence="1">
    <location>
        <begin position="383"/>
        <end position="394"/>
    </location>
</feature>
<comment type="caution">
    <text evidence="3">The sequence shown here is derived from an EMBL/GenBank/DDBJ whole genome shotgun (WGS) entry which is preliminary data.</text>
</comment>
<evidence type="ECO:0000313" key="3">
    <source>
        <dbReference type="EMBL" id="KAL3277346.1"/>
    </source>
</evidence>
<name>A0ABD2NGE6_9CUCU</name>
<proteinExistence type="predicted"/>
<dbReference type="AlphaFoldDB" id="A0ABD2NGE6"/>
<keyword evidence="4" id="KW-1185">Reference proteome</keyword>
<feature type="domain" description="Transcription factor TFIIIC triple barrel" evidence="2">
    <location>
        <begin position="13"/>
        <end position="104"/>
    </location>
</feature>
<feature type="region of interest" description="Disordered" evidence="1">
    <location>
        <begin position="177"/>
        <end position="207"/>
    </location>
</feature>